<evidence type="ECO:0000313" key="8">
    <source>
        <dbReference type="Proteomes" id="UP000307074"/>
    </source>
</evidence>
<protein>
    <recommendedName>
        <fullName evidence="5">Acetyltransferase</fullName>
        <ecNumber evidence="5">2.3.1.-</ecNumber>
    </recommendedName>
</protein>
<dbReference type="EC" id="2.3.1.-" evidence="5"/>
<dbReference type="SMART" id="SM01266">
    <property type="entry name" value="Mac"/>
    <property type="match status" value="1"/>
</dbReference>
<sequence>MTTEREKMTAGQPYNQFDPELINRRVLARKTLQTANQLADNDARMAAYRQLLPDVGPDFFVEASFTFDYGWNIHIGDHFYGNYDMTFLDFGPITIGSHCYFGPNVGLYTPVHPLNAMARNADVELTAPITIGDNAWLGGRVTILPGVTLGNNVVVGAGSVVTKSFGDNVVIAGNPARVIKEIDNGETGNAQARQQWPDQLGH</sequence>
<organism evidence="7 8">
    <name type="scientific">Levilactobacillus brevis</name>
    <name type="common">Lactobacillus brevis</name>
    <dbReference type="NCBI Taxonomy" id="1580"/>
    <lineage>
        <taxon>Bacteria</taxon>
        <taxon>Bacillati</taxon>
        <taxon>Bacillota</taxon>
        <taxon>Bacilli</taxon>
        <taxon>Lactobacillales</taxon>
        <taxon>Lactobacillaceae</taxon>
        <taxon>Levilactobacillus</taxon>
    </lineage>
</organism>
<dbReference type="PANTHER" id="PTHR43017">
    <property type="entry name" value="GALACTOSIDE O-ACETYLTRANSFERASE"/>
    <property type="match status" value="1"/>
</dbReference>
<dbReference type="Proteomes" id="UP000307074">
    <property type="component" value="Chromosome"/>
</dbReference>
<dbReference type="GO" id="GO:0008870">
    <property type="term" value="F:galactoside O-acetyltransferase activity"/>
    <property type="evidence" value="ECO:0007669"/>
    <property type="project" value="TreeGrafter"/>
</dbReference>
<keyword evidence="2 5" id="KW-0808">Transferase</keyword>
<accession>A0A5B7Y1W2</accession>
<dbReference type="Pfam" id="PF14602">
    <property type="entry name" value="Hexapep_2"/>
    <property type="match status" value="1"/>
</dbReference>
<comment type="similarity">
    <text evidence="1 5">Belongs to the transferase hexapeptide repeat family.</text>
</comment>
<evidence type="ECO:0000256" key="2">
    <source>
        <dbReference type="ARBA" id="ARBA00022679"/>
    </source>
</evidence>
<evidence type="ECO:0000256" key="1">
    <source>
        <dbReference type="ARBA" id="ARBA00007274"/>
    </source>
</evidence>
<feature type="region of interest" description="Disordered" evidence="6">
    <location>
        <begin position="183"/>
        <end position="202"/>
    </location>
</feature>
<dbReference type="Gene3D" id="2.160.10.10">
    <property type="entry name" value="Hexapeptide repeat proteins"/>
    <property type="match status" value="1"/>
</dbReference>
<dbReference type="InterPro" id="IPR039369">
    <property type="entry name" value="LacA-like"/>
</dbReference>
<dbReference type="FunFam" id="2.160.10.10:FF:000025">
    <property type="entry name" value="Hexapeptide-repeat containing-acetyltransferase"/>
    <property type="match status" value="1"/>
</dbReference>
<dbReference type="SUPFAM" id="SSF51161">
    <property type="entry name" value="Trimeric LpxA-like enzymes"/>
    <property type="match status" value="1"/>
</dbReference>
<evidence type="ECO:0000256" key="5">
    <source>
        <dbReference type="RuleBase" id="RU367021"/>
    </source>
</evidence>
<evidence type="ECO:0000256" key="6">
    <source>
        <dbReference type="SAM" id="MobiDB-lite"/>
    </source>
</evidence>
<proteinExistence type="inferred from homology"/>
<keyword evidence="3" id="KW-0677">Repeat</keyword>
<dbReference type="Pfam" id="PF12464">
    <property type="entry name" value="Mac"/>
    <property type="match status" value="1"/>
</dbReference>
<evidence type="ECO:0000256" key="3">
    <source>
        <dbReference type="ARBA" id="ARBA00022737"/>
    </source>
</evidence>
<name>A0A5B7Y1W2_LEVBR</name>
<reference evidence="7 8" key="1">
    <citation type="submission" date="2018-07" db="EMBL/GenBank/DDBJ databases">
        <authorList>
            <person name="Feyereisen M."/>
        </authorList>
    </citation>
    <scope>NUCLEOTIDE SEQUENCE [LARGE SCALE GENOMIC DNA]</scope>
    <source>
        <strain evidence="7 8">UCCLBBS449</strain>
    </source>
</reference>
<dbReference type="EMBL" id="CP031198">
    <property type="protein sequence ID" value="QCZ53978.1"/>
    <property type="molecule type" value="Genomic_DNA"/>
</dbReference>
<evidence type="ECO:0000256" key="4">
    <source>
        <dbReference type="ARBA" id="ARBA00023315"/>
    </source>
</evidence>
<dbReference type="AlphaFoldDB" id="A0A5B7Y1W2"/>
<feature type="compositionally biased region" description="Polar residues" evidence="6">
    <location>
        <begin position="186"/>
        <end position="202"/>
    </location>
</feature>
<gene>
    <name evidence="7" type="ORF">UCCLBBS449_2062</name>
</gene>
<evidence type="ECO:0000313" key="7">
    <source>
        <dbReference type="EMBL" id="QCZ53978.1"/>
    </source>
</evidence>
<dbReference type="CDD" id="cd03357">
    <property type="entry name" value="LbH_MAT_GAT"/>
    <property type="match status" value="1"/>
</dbReference>
<dbReference type="InterPro" id="IPR024688">
    <property type="entry name" value="Mac_dom"/>
</dbReference>
<dbReference type="RefSeq" id="WP_042520933.1">
    <property type="nucleotide sequence ID" value="NZ_CP031198.1"/>
</dbReference>
<dbReference type="InterPro" id="IPR011004">
    <property type="entry name" value="Trimer_LpxA-like_sf"/>
</dbReference>
<keyword evidence="4 5" id="KW-0012">Acyltransferase</keyword>
<dbReference type="PANTHER" id="PTHR43017:SF1">
    <property type="entry name" value="ACETYLTRANSFERASE YJL218W-RELATED"/>
    <property type="match status" value="1"/>
</dbReference>
<dbReference type="InterPro" id="IPR001451">
    <property type="entry name" value="Hexapep"/>
</dbReference>